<name>A0A0C3NLC6_PISTI</name>
<keyword evidence="3" id="KW-1185">Reference proteome</keyword>
<sequence>MPTTAKPVSPFFGDDSTVPPPLPSMLTDQIELFGSPRRPTTLLADEVLAPAGLDTRQVIKSEELPNSRRSTPAPEFRLAQKPKSTKHRTSPYSKRPVIQRASSTMPSSEEDSAAESVESSDSDCASSVLSDDSKIPKPTGEPGRPGRGGYTLEIALDWNRKTYVKFKKLIFHLIDEHLDVTKCASAQNPTLLRLVRNKAVAAFPDLDNYANAWPVSDMIMMRLKYTSSRARRQEVEMAAGKTKWETRSAMESSAIAASLARMFTTE</sequence>
<evidence type="ECO:0000313" key="3">
    <source>
        <dbReference type="Proteomes" id="UP000054217"/>
    </source>
</evidence>
<feature type="region of interest" description="Disordered" evidence="1">
    <location>
        <begin position="48"/>
        <end position="149"/>
    </location>
</feature>
<dbReference type="STRING" id="870435.A0A0C3NLC6"/>
<feature type="compositionally biased region" description="Basic and acidic residues" evidence="1">
    <location>
        <begin position="57"/>
        <end position="66"/>
    </location>
</feature>
<evidence type="ECO:0000256" key="1">
    <source>
        <dbReference type="SAM" id="MobiDB-lite"/>
    </source>
</evidence>
<dbReference type="OrthoDB" id="2686745at2759"/>
<feature type="region of interest" description="Disordered" evidence="1">
    <location>
        <begin position="1"/>
        <end position="23"/>
    </location>
</feature>
<accession>A0A0C3NLC6</accession>
<reference evidence="3" key="2">
    <citation type="submission" date="2015-01" db="EMBL/GenBank/DDBJ databases">
        <title>Evolutionary Origins and Diversification of the Mycorrhizal Mutualists.</title>
        <authorList>
            <consortium name="DOE Joint Genome Institute"/>
            <consortium name="Mycorrhizal Genomics Consortium"/>
            <person name="Kohler A."/>
            <person name="Kuo A."/>
            <person name="Nagy L.G."/>
            <person name="Floudas D."/>
            <person name="Copeland A."/>
            <person name="Barry K.W."/>
            <person name="Cichocki N."/>
            <person name="Veneault-Fourrey C."/>
            <person name="LaButti K."/>
            <person name="Lindquist E.A."/>
            <person name="Lipzen A."/>
            <person name="Lundell T."/>
            <person name="Morin E."/>
            <person name="Murat C."/>
            <person name="Riley R."/>
            <person name="Ohm R."/>
            <person name="Sun H."/>
            <person name="Tunlid A."/>
            <person name="Henrissat B."/>
            <person name="Grigoriev I.V."/>
            <person name="Hibbett D.S."/>
            <person name="Martin F."/>
        </authorList>
    </citation>
    <scope>NUCLEOTIDE SEQUENCE [LARGE SCALE GENOMIC DNA]</scope>
    <source>
        <strain evidence="3">Marx 270</strain>
    </source>
</reference>
<evidence type="ECO:0000313" key="2">
    <source>
        <dbReference type="EMBL" id="KIN96118.1"/>
    </source>
</evidence>
<dbReference type="InParanoid" id="A0A0C3NLC6"/>
<feature type="compositionally biased region" description="Acidic residues" evidence="1">
    <location>
        <begin position="108"/>
        <end position="121"/>
    </location>
</feature>
<dbReference type="HOGENOM" id="CLU_065614_0_0_1"/>
<reference evidence="2 3" key="1">
    <citation type="submission" date="2014-04" db="EMBL/GenBank/DDBJ databases">
        <authorList>
            <consortium name="DOE Joint Genome Institute"/>
            <person name="Kuo A."/>
            <person name="Kohler A."/>
            <person name="Costa M.D."/>
            <person name="Nagy L.G."/>
            <person name="Floudas D."/>
            <person name="Copeland A."/>
            <person name="Barry K.W."/>
            <person name="Cichocki N."/>
            <person name="Veneault-Fourrey C."/>
            <person name="LaButti K."/>
            <person name="Lindquist E.A."/>
            <person name="Lipzen A."/>
            <person name="Lundell T."/>
            <person name="Morin E."/>
            <person name="Murat C."/>
            <person name="Sun H."/>
            <person name="Tunlid A."/>
            <person name="Henrissat B."/>
            <person name="Grigoriev I.V."/>
            <person name="Hibbett D.S."/>
            <person name="Martin F."/>
            <person name="Nordberg H.P."/>
            <person name="Cantor M.N."/>
            <person name="Hua S.X."/>
        </authorList>
    </citation>
    <scope>NUCLEOTIDE SEQUENCE [LARGE SCALE GENOMIC DNA]</scope>
    <source>
        <strain evidence="2 3">Marx 270</strain>
    </source>
</reference>
<dbReference type="EMBL" id="KN832053">
    <property type="protein sequence ID" value="KIN96118.1"/>
    <property type="molecule type" value="Genomic_DNA"/>
</dbReference>
<dbReference type="AlphaFoldDB" id="A0A0C3NLC6"/>
<dbReference type="Proteomes" id="UP000054217">
    <property type="component" value="Unassembled WGS sequence"/>
</dbReference>
<organism evidence="2 3">
    <name type="scientific">Pisolithus tinctorius Marx 270</name>
    <dbReference type="NCBI Taxonomy" id="870435"/>
    <lineage>
        <taxon>Eukaryota</taxon>
        <taxon>Fungi</taxon>
        <taxon>Dikarya</taxon>
        <taxon>Basidiomycota</taxon>
        <taxon>Agaricomycotina</taxon>
        <taxon>Agaricomycetes</taxon>
        <taxon>Agaricomycetidae</taxon>
        <taxon>Boletales</taxon>
        <taxon>Sclerodermatineae</taxon>
        <taxon>Pisolithaceae</taxon>
        <taxon>Pisolithus</taxon>
    </lineage>
</organism>
<gene>
    <name evidence="2" type="ORF">M404DRAFT_33601</name>
</gene>
<protein>
    <submittedName>
        <fullName evidence="2">Uncharacterized protein</fullName>
    </submittedName>
</protein>
<proteinExistence type="predicted"/>